<reference evidence="2 3" key="1">
    <citation type="journal article" date="2018" name="Sci. Rep.">
        <title>Genomic signatures of local adaptation to the degree of environmental predictability in rotifers.</title>
        <authorList>
            <person name="Franch-Gras L."/>
            <person name="Hahn C."/>
            <person name="Garcia-Roger E.M."/>
            <person name="Carmona M.J."/>
            <person name="Serra M."/>
            <person name="Gomez A."/>
        </authorList>
    </citation>
    <scope>NUCLEOTIDE SEQUENCE [LARGE SCALE GENOMIC DNA]</scope>
    <source>
        <strain evidence="2">HYR1</strain>
    </source>
</reference>
<dbReference type="Proteomes" id="UP000276133">
    <property type="component" value="Unassembled WGS sequence"/>
</dbReference>
<dbReference type="GO" id="GO:0035023">
    <property type="term" value="P:regulation of Rho protein signal transduction"/>
    <property type="evidence" value="ECO:0007669"/>
    <property type="project" value="TreeGrafter"/>
</dbReference>
<keyword evidence="3" id="KW-1185">Reference proteome</keyword>
<dbReference type="EMBL" id="REGN01002928">
    <property type="protein sequence ID" value="RNA25412.1"/>
    <property type="molecule type" value="Genomic_DNA"/>
</dbReference>
<dbReference type="InterPro" id="IPR000198">
    <property type="entry name" value="RhoGAP_dom"/>
</dbReference>
<feature type="domain" description="Rho-GAP" evidence="1">
    <location>
        <begin position="192"/>
        <end position="294"/>
    </location>
</feature>
<accession>A0A3M7RPD2</accession>
<dbReference type="STRING" id="10195.A0A3M7RPD2"/>
<dbReference type="InterPro" id="IPR008936">
    <property type="entry name" value="Rho_GTPase_activation_prot"/>
</dbReference>
<proteinExistence type="predicted"/>
<name>A0A3M7RPD2_BRAPC</name>
<organism evidence="2 3">
    <name type="scientific">Brachionus plicatilis</name>
    <name type="common">Marine rotifer</name>
    <name type="synonym">Brachionus muelleri</name>
    <dbReference type="NCBI Taxonomy" id="10195"/>
    <lineage>
        <taxon>Eukaryota</taxon>
        <taxon>Metazoa</taxon>
        <taxon>Spiralia</taxon>
        <taxon>Gnathifera</taxon>
        <taxon>Rotifera</taxon>
        <taxon>Eurotatoria</taxon>
        <taxon>Monogononta</taxon>
        <taxon>Pseudotrocha</taxon>
        <taxon>Ploima</taxon>
        <taxon>Brachionidae</taxon>
        <taxon>Brachionus</taxon>
    </lineage>
</organism>
<dbReference type="GO" id="GO:0030036">
    <property type="term" value="P:actin cytoskeleton organization"/>
    <property type="evidence" value="ECO:0007669"/>
    <property type="project" value="TreeGrafter"/>
</dbReference>
<dbReference type="Gene3D" id="1.10.555.10">
    <property type="entry name" value="Rho GTPase activation protein"/>
    <property type="match status" value="1"/>
</dbReference>
<dbReference type="Pfam" id="PF00620">
    <property type="entry name" value="RhoGAP"/>
    <property type="match status" value="1"/>
</dbReference>
<evidence type="ECO:0000313" key="3">
    <source>
        <dbReference type="Proteomes" id="UP000276133"/>
    </source>
</evidence>
<dbReference type="GO" id="GO:0005096">
    <property type="term" value="F:GTPase activator activity"/>
    <property type="evidence" value="ECO:0007669"/>
    <property type="project" value="TreeGrafter"/>
</dbReference>
<sequence length="294" mass="33424">MNTTWSKYQIAAMSLEQLMALRKLALIQFSKLVERQHSSMIRTFRLFSKKNSANEFQRVYDSIDSMDPEKINSSKTKLVQNSNQTIYSHSNSSHQTSLKESAILIGNRKVSNHLGARLGHYLSNERINPIGKKKRHRSSIKKSDNPYVAESVLIVKDEASVSSNHFEFIESLTVEDNHNQVHNAKKKLVFGLPLSTIMQLSGQPLPQPILESMRFIRKIAPTEVGVFRKNGNKSRIKKLKESIDNNEAINFASADLSVFDVADTLKLYFRELPECLITNKLSDILLANYSSKKI</sequence>
<dbReference type="GO" id="GO:0007165">
    <property type="term" value="P:signal transduction"/>
    <property type="evidence" value="ECO:0007669"/>
    <property type="project" value="InterPro"/>
</dbReference>
<dbReference type="SUPFAM" id="SSF48350">
    <property type="entry name" value="GTPase activation domain, GAP"/>
    <property type="match status" value="1"/>
</dbReference>
<gene>
    <name evidence="2" type="ORF">BpHYR1_052086</name>
</gene>
<evidence type="ECO:0000259" key="1">
    <source>
        <dbReference type="PROSITE" id="PS50238"/>
    </source>
</evidence>
<comment type="caution">
    <text evidence="2">The sequence shown here is derived from an EMBL/GenBank/DDBJ whole genome shotgun (WGS) entry which is preliminary data.</text>
</comment>
<dbReference type="AlphaFoldDB" id="A0A3M7RPD2"/>
<protein>
    <submittedName>
        <fullName evidence="2">Rho GTPase-activating 7-like isoform X1</fullName>
    </submittedName>
</protein>
<dbReference type="PANTHER" id="PTHR12659">
    <property type="entry name" value="RHO-TYPE GTPASE ACTIVATING PROTEIN"/>
    <property type="match status" value="1"/>
</dbReference>
<dbReference type="PANTHER" id="PTHR12659:SF7">
    <property type="entry name" value="CROSSVEINLESS C, ISOFORM C"/>
    <property type="match status" value="1"/>
</dbReference>
<evidence type="ECO:0000313" key="2">
    <source>
        <dbReference type="EMBL" id="RNA25412.1"/>
    </source>
</evidence>
<dbReference type="PROSITE" id="PS50238">
    <property type="entry name" value="RHOGAP"/>
    <property type="match status" value="1"/>
</dbReference>
<dbReference type="OrthoDB" id="10003330at2759"/>